<protein>
    <submittedName>
        <fullName evidence="1">Uncharacterized protein</fullName>
    </submittedName>
</protein>
<dbReference type="GO" id="GO:0005886">
    <property type="term" value="C:plasma membrane"/>
    <property type="evidence" value="ECO:0007669"/>
    <property type="project" value="TreeGrafter"/>
</dbReference>
<dbReference type="InterPro" id="IPR000068">
    <property type="entry name" value="GPCR_3_Ca_sens_rcpt-rel"/>
</dbReference>
<dbReference type="EMBL" id="JANPWB010000004">
    <property type="protein sequence ID" value="KAJ1194203.1"/>
    <property type="molecule type" value="Genomic_DNA"/>
</dbReference>
<reference evidence="1" key="1">
    <citation type="journal article" date="2022" name="bioRxiv">
        <title>Sequencing and chromosome-scale assembly of the giantPleurodeles waltlgenome.</title>
        <authorList>
            <person name="Brown T."/>
            <person name="Elewa A."/>
            <person name="Iarovenko S."/>
            <person name="Subramanian E."/>
            <person name="Araus A.J."/>
            <person name="Petzold A."/>
            <person name="Susuki M."/>
            <person name="Suzuki K.-i.T."/>
            <person name="Hayashi T."/>
            <person name="Toyoda A."/>
            <person name="Oliveira C."/>
            <person name="Osipova E."/>
            <person name="Leigh N.D."/>
            <person name="Simon A."/>
            <person name="Yun M.H."/>
        </authorList>
    </citation>
    <scope>NUCLEOTIDE SEQUENCE</scope>
    <source>
        <strain evidence="1">20211129_DDA</strain>
        <tissue evidence="1">Liver</tissue>
    </source>
</reference>
<name>A0AAV7UZ27_PLEWA</name>
<dbReference type="PANTHER" id="PTHR24061">
    <property type="entry name" value="CALCIUM-SENSING RECEPTOR-RELATED"/>
    <property type="match status" value="1"/>
</dbReference>
<organism evidence="1 2">
    <name type="scientific">Pleurodeles waltl</name>
    <name type="common">Iberian ribbed newt</name>
    <dbReference type="NCBI Taxonomy" id="8319"/>
    <lineage>
        <taxon>Eukaryota</taxon>
        <taxon>Metazoa</taxon>
        <taxon>Chordata</taxon>
        <taxon>Craniata</taxon>
        <taxon>Vertebrata</taxon>
        <taxon>Euteleostomi</taxon>
        <taxon>Amphibia</taxon>
        <taxon>Batrachia</taxon>
        <taxon>Caudata</taxon>
        <taxon>Salamandroidea</taxon>
        <taxon>Salamandridae</taxon>
        <taxon>Pleurodelinae</taxon>
        <taxon>Pleurodeles</taxon>
    </lineage>
</organism>
<keyword evidence="2" id="KW-1185">Reference proteome</keyword>
<dbReference type="Proteomes" id="UP001066276">
    <property type="component" value="Chromosome 2_2"/>
</dbReference>
<dbReference type="GO" id="GO:0004930">
    <property type="term" value="F:G protein-coupled receptor activity"/>
    <property type="evidence" value="ECO:0007669"/>
    <property type="project" value="InterPro"/>
</dbReference>
<proteinExistence type="predicted"/>
<dbReference type="PANTHER" id="PTHR24061:SF0">
    <property type="entry name" value="C-FAMILY ODORANT RECEPTOR OLFCT1"/>
    <property type="match status" value="1"/>
</dbReference>
<dbReference type="AlphaFoldDB" id="A0AAV7UZ27"/>
<dbReference type="InterPro" id="IPR028082">
    <property type="entry name" value="Peripla_BP_I"/>
</dbReference>
<comment type="caution">
    <text evidence="1">The sequence shown here is derived from an EMBL/GenBank/DDBJ whole genome shotgun (WGS) entry which is preliminary data.</text>
</comment>
<sequence>MPLSSLRRVLEAPALPRIPPPGSGNLKYRPSESIVAVSRPCHRSNATPPPGQASSSELLHYLKRVRFRNPAGAEVFFDKYGDPPGQYDIVNWQLDPHGDARYITVGHFDASASNSSRLVMNDSLIFNGTEQGQPFMNVPIAGDLHTCFEPFGVAYDLTKKGDEYWGVPSLALPNKIT</sequence>
<dbReference type="SUPFAM" id="SSF53822">
    <property type="entry name" value="Periplasmic binding protein-like I"/>
    <property type="match status" value="1"/>
</dbReference>
<evidence type="ECO:0000313" key="2">
    <source>
        <dbReference type="Proteomes" id="UP001066276"/>
    </source>
</evidence>
<evidence type="ECO:0000313" key="1">
    <source>
        <dbReference type="EMBL" id="KAJ1194203.1"/>
    </source>
</evidence>
<gene>
    <name evidence="1" type="ORF">NDU88_003497</name>
</gene>
<accession>A0AAV7UZ27</accession>
<dbReference type="Gene3D" id="3.40.50.2300">
    <property type="match status" value="2"/>
</dbReference>